<feature type="compositionally biased region" description="Basic and acidic residues" evidence="8">
    <location>
        <begin position="201"/>
        <end position="214"/>
    </location>
</feature>
<dbReference type="GO" id="GO:0006364">
    <property type="term" value="P:rRNA processing"/>
    <property type="evidence" value="ECO:0007669"/>
    <property type="project" value="UniProtKB-KW"/>
</dbReference>
<reference evidence="9" key="1">
    <citation type="submission" date="2021-01" db="UniProtKB">
        <authorList>
            <consortium name="EnsemblMetazoa"/>
        </authorList>
    </citation>
    <scope>IDENTIFICATION</scope>
</reference>
<feature type="compositionally biased region" description="Basic residues" evidence="8">
    <location>
        <begin position="537"/>
        <end position="548"/>
    </location>
</feature>
<accession>A0A7M5UQJ6</accession>
<dbReference type="GO" id="GO:0032040">
    <property type="term" value="C:small-subunit processome"/>
    <property type="evidence" value="ECO:0007669"/>
    <property type="project" value="TreeGrafter"/>
</dbReference>
<evidence type="ECO:0000256" key="7">
    <source>
        <dbReference type="PIRNR" id="PIRNR017300"/>
    </source>
</evidence>
<dbReference type="RefSeq" id="XP_066925619.1">
    <property type="nucleotide sequence ID" value="XM_067069518.1"/>
</dbReference>
<evidence type="ECO:0000256" key="2">
    <source>
        <dbReference type="ARBA" id="ARBA00022517"/>
    </source>
</evidence>
<feature type="region of interest" description="Disordered" evidence="8">
    <location>
        <begin position="201"/>
        <end position="323"/>
    </location>
</feature>
<dbReference type="OrthoDB" id="6022202at2759"/>
<dbReference type="GeneID" id="136813010"/>
<feature type="compositionally biased region" description="Basic and acidic residues" evidence="8">
    <location>
        <begin position="612"/>
        <end position="624"/>
    </location>
</feature>
<evidence type="ECO:0000256" key="6">
    <source>
        <dbReference type="ARBA" id="ARBA00029455"/>
    </source>
</evidence>
<feature type="compositionally biased region" description="Acidic residues" evidence="8">
    <location>
        <begin position="287"/>
        <end position="314"/>
    </location>
</feature>
<feature type="region of interest" description="Disordered" evidence="8">
    <location>
        <begin position="100"/>
        <end position="173"/>
    </location>
</feature>
<feature type="compositionally biased region" description="Acidic residues" evidence="8">
    <location>
        <begin position="215"/>
        <end position="247"/>
    </location>
</feature>
<evidence type="ECO:0000256" key="1">
    <source>
        <dbReference type="ARBA" id="ARBA00004604"/>
    </source>
</evidence>
<dbReference type="EnsemblMetazoa" id="CLYHEMT000033.1">
    <property type="protein sequence ID" value="CLYHEMP000033.1"/>
    <property type="gene ID" value="CLYHEMG000033"/>
</dbReference>
<evidence type="ECO:0000256" key="4">
    <source>
        <dbReference type="ARBA" id="ARBA00023242"/>
    </source>
</evidence>
<comment type="function">
    <text evidence="7">Involved in nucleolar processing of pre-18S ribosomal RNA.</text>
</comment>
<dbReference type="Pfam" id="PF04006">
    <property type="entry name" value="Mpp10"/>
    <property type="match status" value="1"/>
</dbReference>
<evidence type="ECO:0000256" key="3">
    <source>
        <dbReference type="ARBA" id="ARBA00022552"/>
    </source>
</evidence>
<evidence type="ECO:0000313" key="10">
    <source>
        <dbReference type="Proteomes" id="UP000594262"/>
    </source>
</evidence>
<dbReference type="InterPro" id="IPR012173">
    <property type="entry name" value="Mpp10"/>
</dbReference>
<evidence type="ECO:0000256" key="8">
    <source>
        <dbReference type="SAM" id="MobiDB-lite"/>
    </source>
</evidence>
<dbReference type="GO" id="GO:0005732">
    <property type="term" value="C:sno(s)RNA-containing ribonucleoprotein complex"/>
    <property type="evidence" value="ECO:0007669"/>
    <property type="project" value="UniProtKB-UniRule"/>
</dbReference>
<keyword evidence="2 7" id="KW-0690">Ribosome biogenesis</keyword>
<feature type="compositionally biased region" description="Acidic residues" evidence="8">
    <location>
        <begin position="118"/>
        <end position="137"/>
    </location>
</feature>
<dbReference type="GO" id="GO:0034457">
    <property type="term" value="C:Mpp10 complex"/>
    <property type="evidence" value="ECO:0007669"/>
    <property type="project" value="UniProtKB-UniRule"/>
</dbReference>
<evidence type="ECO:0000313" key="9">
    <source>
        <dbReference type="EnsemblMetazoa" id="CLYHEMP000033.1"/>
    </source>
</evidence>
<keyword evidence="4 7" id="KW-0539">Nucleus</keyword>
<evidence type="ECO:0000256" key="5">
    <source>
        <dbReference type="ARBA" id="ARBA00023274"/>
    </source>
</evidence>
<keyword evidence="3 7" id="KW-0698">rRNA processing</keyword>
<feature type="region of interest" description="Disordered" evidence="8">
    <location>
        <begin position="612"/>
        <end position="636"/>
    </location>
</feature>
<feature type="compositionally biased region" description="Basic residues" evidence="8">
    <location>
        <begin position="625"/>
        <end position="636"/>
    </location>
</feature>
<dbReference type="PANTHER" id="PTHR17039:SF0">
    <property type="entry name" value="U3 SMALL NUCLEOLAR RIBONUCLEOPROTEIN PROTEIN MPP10"/>
    <property type="match status" value="1"/>
</dbReference>
<feature type="compositionally biased region" description="Acidic residues" evidence="8">
    <location>
        <begin position="145"/>
        <end position="165"/>
    </location>
</feature>
<feature type="region of interest" description="Disordered" evidence="8">
    <location>
        <begin position="506"/>
        <end position="580"/>
    </location>
</feature>
<feature type="compositionally biased region" description="Basic and acidic residues" evidence="8">
    <location>
        <begin position="549"/>
        <end position="560"/>
    </location>
</feature>
<keyword evidence="10" id="KW-1185">Reference proteome</keyword>
<feature type="compositionally biased region" description="Basic and acidic residues" evidence="8">
    <location>
        <begin position="514"/>
        <end position="536"/>
    </location>
</feature>
<comment type="similarity">
    <text evidence="6 7">Belongs to the MPP10 family.</text>
</comment>
<proteinExistence type="inferred from homology"/>
<dbReference type="PANTHER" id="PTHR17039">
    <property type="entry name" value="U3 SMALL NUCLEOLAR RIBONUCLEOPROTEIN PROTEIN MPP10"/>
    <property type="match status" value="1"/>
</dbReference>
<comment type="subcellular location">
    <subcellularLocation>
        <location evidence="1 7">Nucleus</location>
        <location evidence="1 7">Nucleolus</location>
    </subcellularLocation>
</comment>
<protein>
    <recommendedName>
        <fullName evidence="7">U3 small nucleolar ribonucleoprotein protein MPP10</fullName>
    </recommendedName>
</protein>
<dbReference type="AlphaFoldDB" id="A0A7M5UQJ6"/>
<sequence length="636" mass="73487">MIATNDEIFEALSKQFEELQSNLECFLSPQEDLSSQLISSSKVLYDSLEQNDVTKNNNLPKKLLTKGFDNEQIWQQLNLNNTGLLRNSKKFIGKIENDDISLMPGNDESIEEMQNGDSEYDDFESDAENSEEDIEESSDSKSVENEGEEVDEEDLENIEEFDEEENSKKIEAKKYNKSIVDDKFFKLRQLEEFLDQQDRLEELRRDANPDKDDGGEGSDEEDGDENIDMFAEMDDDDDLDEEDDQEENLMYNDFFDPPPQTKEDKSDHKKKAQAKPEKKTSKKTVSFDEDQVANEEEDEGKEKDESEEEMEGEMEETKKSVFERRQEEISKKISKLEEANVSAKPWQLLGETTSKTRPVNSLLEEHVTFDHTSVGTPVITEETTNTIEDIIKQRIRDQAWDDVERKVKPATEPHEYKRAPELNMEKSKLSLAQVYEKEYLKQMEDDKEEKENEDHVEIQKLMDKLFVKLDALSNFYFTPKPAKPDIKIITNTPSLQMEEVTPITMTSASQMAPEEVHEKKKGDVIGEGEKSTEDRKRERRQKKIKKKFAVKEREKKEALKAKTTGKTSKKKAVEQLKKGVRNTVLTEKSSVSSKGLTSSTQFFNKLQDEVSKKISAHKAKDEGPKRKKQKTQHLKL</sequence>
<organism evidence="9 10">
    <name type="scientific">Clytia hemisphaerica</name>
    <dbReference type="NCBI Taxonomy" id="252671"/>
    <lineage>
        <taxon>Eukaryota</taxon>
        <taxon>Metazoa</taxon>
        <taxon>Cnidaria</taxon>
        <taxon>Hydrozoa</taxon>
        <taxon>Hydroidolina</taxon>
        <taxon>Leptothecata</taxon>
        <taxon>Obeliida</taxon>
        <taxon>Clytiidae</taxon>
        <taxon>Clytia</taxon>
    </lineage>
</organism>
<dbReference type="Proteomes" id="UP000594262">
    <property type="component" value="Unplaced"/>
</dbReference>
<name>A0A7M5UQJ6_9CNID</name>
<dbReference type="PIRSF" id="PIRSF017300">
    <property type="entry name" value="snoRNP_Mpp10"/>
    <property type="match status" value="1"/>
</dbReference>
<keyword evidence="5 7" id="KW-0687">Ribonucleoprotein</keyword>